<keyword evidence="1" id="KW-0812">Transmembrane</keyword>
<dbReference type="AlphaFoldDB" id="G0IVM4"/>
<dbReference type="eggNOG" id="ENOG5032BRS">
    <property type="taxonomic scope" value="Bacteria"/>
</dbReference>
<dbReference type="RefSeq" id="WP_014018519.1">
    <property type="nucleotide sequence ID" value="NC_015914.1"/>
</dbReference>
<dbReference type="Proteomes" id="UP000001635">
    <property type="component" value="Chromosome"/>
</dbReference>
<evidence type="ECO:0000313" key="3">
    <source>
        <dbReference type="Proteomes" id="UP000001635"/>
    </source>
</evidence>
<keyword evidence="3" id="KW-1185">Reference proteome</keyword>
<reference evidence="3" key="1">
    <citation type="submission" date="2011-07" db="EMBL/GenBank/DDBJ databases">
        <title>The complete genome of Cyclobacterium marinum DSM 745.</title>
        <authorList>
            <person name="Lucas S."/>
            <person name="Han J."/>
            <person name="Lapidus A."/>
            <person name="Bruce D."/>
            <person name="Goodwin L."/>
            <person name="Pitluck S."/>
            <person name="Peters L."/>
            <person name="Kyrpides N."/>
            <person name="Mavromatis K."/>
            <person name="Ivanova N."/>
            <person name="Ovchinnikova G."/>
            <person name="Chertkov O."/>
            <person name="Detter J.C."/>
            <person name="Tapia R."/>
            <person name="Han C."/>
            <person name="Land M."/>
            <person name="Hauser L."/>
            <person name="Markowitz V."/>
            <person name="Cheng J.-F."/>
            <person name="Hugenholtz P."/>
            <person name="Woyke T."/>
            <person name="Wu D."/>
            <person name="Tindall B."/>
            <person name="Schuetze A."/>
            <person name="Brambilla E."/>
            <person name="Klenk H.-P."/>
            <person name="Eisen J.A."/>
        </authorList>
    </citation>
    <scope>NUCLEOTIDE SEQUENCE [LARGE SCALE GENOMIC DNA]</scope>
    <source>
        <strain evidence="3">ATCC 25205 / DSM 745 / LMG 13164 / NCIMB 1802</strain>
    </source>
</reference>
<sequence length="196" mass="22968">MIEDELIKLWQSSSRQERVKFEKSKLMMDLHSSLDRLHRWWKYMERVNIISALLTIPPFIFAIFWAPFISMKIASALVIVWATYVGLRILPIKKVKPGNLESNYLDYLEKTKAYLIAQKKLLETSLNWATLTIYPIYLLFWVGVWEKPLARNLAVISFLALIGVGVYTFYSNKERVNNEILPNILKIDELISTLKE</sequence>
<organism evidence="2 3">
    <name type="scientific">Cyclobacterium marinum (strain ATCC 25205 / DSM 745 / LMG 13164 / NCIMB 1802)</name>
    <name type="common">Flectobacillus marinus</name>
    <dbReference type="NCBI Taxonomy" id="880070"/>
    <lineage>
        <taxon>Bacteria</taxon>
        <taxon>Pseudomonadati</taxon>
        <taxon>Bacteroidota</taxon>
        <taxon>Cytophagia</taxon>
        <taxon>Cytophagales</taxon>
        <taxon>Cyclobacteriaceae</taxon>
        <taxon>Cyclobacterium</taxon>
    </lineage>
</organism>
<dbReference type="EMBL" id="CP002955">
    <property type="protein sequence ID" value="AEL24220.1"/>
    <property type="molecule type" value="Genomic_DNA"/>
</dbReference>
<dbReference type="KEGG" id="cmr:Cycma_0441"/>
<evidence type="ECO:0000313" key="2">
    <source>
        <dbReference type="EMBL" id="AEL24220.1"/>
    </source>
</evidence>
<evidence type="ECO:0000256" key="1">
    <source>
        <dbReference type="SAM" id="Phobius"/>
    </source>
</evidence>
<accession>G0IVM4</accession>
<feature type="transmembrane region" description="Helical" evidence="1">
    <location>
        <begin position="150"/>
        <end position="170"/>
    </location>
</feature>
<feature type="transmembrane region" description="Helical" evidence="1">
    <location>
        <begin position="73"/>
        <end position="90"/>
    </location>
</feature>
<gene>
    <name evidence="2" type="ordered locus">Cycma_0441</name>
</gene>
<name>G0IVM4_CYCMS</name>
<proteinExistence type="predicted"/>
<dbReference type="OrthoDB" id="1441218at2"/>
<keyword evidence="1" id="KW-0472">Membrane</keyword>
<keyword evidence="1" id="KW-1133">Transmembrane helix</keyword>
<feature type="transmembrane region" description="Helical" evidence="1">
    <location>
        <begin position="126"/>
        <end position="144"/>
    </location>
</feature>
<feature type="transmembrane region" description="Helical" evidence="1">
    <location>
        <begin position="47"/>
        <end position="67"/>
    </location>
</feature>
<dbReference type="HOGENOM" id="CLU_1388248_0_0_10"/>
<protein>
    <submittedName>
        <fullName evidence="2">Uncharacterized protein</fullName>
    </submittedName>
</protein>